<dbReference type="InterPro" id="IPR007991">
    <property type="entry name" value="RNA_pol_I_trans_ini_fac_RRN3"/>
</dbReference>
<name>A0A444Z0U5_ARAHY</name>
<dbReference type="EMBL" id="SDMP01000015">
    <property type="protein sequence ID" value="RYR07790.1"/>
    <property type="molecule type" value="Genomic_DNA"/>
</dbReference>
<dbReference type="GO" id="GO:0006152">
    <property type="term" value="P:purine nucleoside catabolic process"/>
    <property type="evidence" value="ECO:0007669"/>
    <property type="project" value="TreeGrafter"/>
</dbReference>
<organism evidence="5 6">
    <name type="scientific">Arachis hypogaea</name>
    <name type="common">Peanut</name>
    <dbReference type="NCBI Taxonomy" id="3818"/>
    <lineage>
        <taxon>Eukaryota</taxon>
        <taxon>Viridiplantae</taxon>
        <taxon>Streptophyta</taxon>
        <taxon>Embryophyta</taxon>
        <taxon>Tracheophyta</taxon>
        <taxon>Spermatophyta</taxon>
        <taxon>Magnoliopsida</taxon>
        <taxon>eudicotyledons</taxon>
        <taxon>Gunneridae</taxon>
        <taxon>Pentapetalae</taxon>
        <taxon>rosids</taxon>
        <taxon>fabids</taxon>
        <taxon>Fabales</taxon>
        <taxon>Fabaceae</taxon>
        <taxon>Papilionoideae</taxon>
        <taxon>50 kb inversion clade</taxon>
        <taxon>dalbergioids sensu lato</taxon>
        <taxon>Dalbergieae</taxon>
        <taxon>Pterocarpus clade</taxon>
        <taxon>Arachis</taxon>
    </lineage>
</organism>
<accession>A0A444Z0U5</accession>
<dbReference type="STRING" id="3818.A0A444Z0U5"/>
<evidence type="ECO:0000313" key="6">
    <source>
        <dbReference type="Proteomes" id="UP000289738"/>
    </source>
</evidence>
<dbReference type="GO" id="GO:0005829">
    <property type="term" value="C:cytosol"/>
    <property type="evidence" value="ECO:0007669"/>
    <property type="project" value="TreeGrafter"/>
</dbReference>
<dbReference type="Pfam" id="PF05327">
    <property type="entry name" value="RRN3"/>
    <property type="match status" value="1"/>
</dbReference>
<proteinExistence type="inferred from homology"/>
<dbReference type="InterPro" id="IPR023186">
    <property type="entry name" value="IUNH"/>
</dbReference>
<evidence type="ECO:0000256" key="2">
    <source>
        <dbReference type="ARBA" id="ARBA00022801"/>
    </source>
</evidence>
<evidence type="ECO:0000256" key="1">
    <source>
        <dbReference type="ARBA" id="ARBA00009176"/>
    </source>
</evidence>
<sequence length="246" mass="27754">MAIMMPFQCPEVELLGFTTIFGNVATTDAIQNALSLCEIAGRQNLPVAEGSPEPLKPAAEYLNRKSLERNTIAEKLDSLIELTFLHLESCCLRLSEVFDVLVRSFQRTILNNYKSKFTQVLSLSLFSENDEDSSPKFRERSGVLHLFRSSSQSSIPSPSFRSSLVFILTVPNHLSFDDLIPWCGPHLHLHRLLFISFTASFEEDRQQFQCRDIEGQEAPPSKKSATAVTPANDELAKWYGHVCRDK</sequence>
<keyword evidence="2" id="KW-0378">Hydrolase</keyword>
<keyword evidence="6" id="KW-1185">Reference proteome</keyword>
<comment type="caution">
    <text evidence="5">The sequence shown here is derived from an EMBL/GenBank/DDBJ whole genome shotgun (WGS) entry which is preliminary data.</text>
</comment>
<comment type="similarity">
    <text evidence="1">Belongs to the IUNH family.</text>
</comment>
<reference evidence="5 6" key="1">
    <citation type="submission" date="2019-01" db="EMBL/GenBank/DDBJ databases">
        <title>Sequencing of cultivated peanut Arachis hypogaea provides insights into genome evolution and oil improvement.</title>
        <authorList>
            <person name="Chen X."/>
        </authorList>
    </citation>
    <scope>NUCLEOTIDE SEQUENCE [LARGE SCALE GENOMIC DNA]</scope>
    <source>
        <strain evidence="6">cv. Fuhuasheng</strain>
        <tissue evidence="5">Leaves</tissue>
    </source>
</reference>
<dbReference type="GO" id="GO:0001181">
    <property type="term" value="F:RNA polymerase I general transcription initiation factor activity"/>
    <property type="evidence" value="ECO:0007669"/>
    <property type="project" value="InterPro"/>
</dbReference>
<dbReference type="PANTHER" id="PTHR12304:SF1">
    <property type="entry name" value="URIDINE NUCLEOSIDASE 1"/>
    <property type="match status" value="1"/>
</dbReference>
<dbReference type="SUPFAM" id="SSF53590">
    <property type="entry name" value="Nucleoside hydrolase"/>
    <property type="match status" value="1"/>
</dbReference>
<dbReference type="GO" id="GO:0008477">
    <property type="term" value="F:purine nucleosidase activity"/>
    <property type="evidence" value="ECO:0007669"/>
    <property type="project" value="TreeGrafter"/>
</dbReference>
<dbReference type="Proteomes" id="UP000289738">
    <property type="component" value="Chromosome B05"/>
</dbReference>
<keyword evidence="3" id="KW-0326">Glycosidase</keyword>
<dbReference type="InterPro" id="IPR036452">
    <property type="entry name" value="Ribo_hydro-like"/>
</dbReference>
<dbReference type="Gene3D" id="3.90.245.10">
    <property type="entry name" value="Ribonucleoside hydrolase-like"/>
    <property type="match status" value="1"/>
</dbReference>
<protein>
    <recommendedName>
        <fullName evidence="4">Inosine/uridine-preferring nucleoside hydrolase domain-containing protein</fullName>
    </recommendedName>
</protein>
<gene>
    <name evidence="5" type="ORF">Ahy_B05g075242</name>
</gene>
<evidence type="ECO:0000313" key="5">
    <source>
        <dbReference type="EMBL" id="RYR07790.1"/>
    </source>
</evidence>
<dbReference type="PANTHER" id="PTHR12304">
    <property type="entry name" value="INOSINE-URIDINE PREFERRING NUCLEOSIDE HYDROLASE"/>
    <property type="match status" value="1"/>
</dbReference>
<dbReference type="InterPro" id="IPR001910">
    <property type="entry name" value="Inosine/uridine_hydrolase_dom"/>
</dbReference>
<dbReference type="GO" id="GO:0006361">
    <property type="term" value="P:transcription initiation at RNA polymerase I promoter"/>
    <property type="evidence" value="ECO:0007669"/>
    <property type="project" value="InterPro"/>
</dbReference>
<feature type="domain" description="Inosine/uridine-preferring nucleoside hydrolase" evidence="4">
    <location>
        <begin position="1"/>
        <end position="58"/>
    </location>
</feature>
<evidence type="ECO:0000256" key="3">
    <source>
        <dbReference type="ARBA" id="ARBA00023295"/>
    </source>
</evidence>
<dbReference type="Pfam" id="PF01156">
    <property type="entry name" value="IU_nuc_hydro"/>
    <property type="match status" value="1"/>
</dbReference>
<dbReference type="AlphaFoldDB" id="A0A444Z0U5"/>
<evidence type="ECO:0000259" key="4">
    <source>
        <dbReference type="Pfam" id="PF01156"/>
    </source>
</evidence>